<gene>
    <name evidence="1" type="ORF">AD941_06840</name>
</gene>
<dbReference type="Proteomes" id="UP000075682">
    <property type="component" value="Unassembled WGS sequence"/>
</dbReference>
<dbReference type="EMBL" id="LHZN01000126">
    <property type="protein sequence ID" value="KXV38234.1"/>
    <property type="molecule type" value="Genomic_DNA"/>
</dbReference>
<reference evidence="1 2" key="1">
    <citation type="submission" date="2015-06" db="EMBL/GenBank/DDBJ databases">
        <title>Improved classification and identification of acetic acid bacteria using matrix-assisted laser desorption/ionization time-of-flight mass spectrometry; Gluconobacter nephelii and Gluconobacter uchimurae are later heterotypic synonyms of Gluconobacter japonicus and Gluconobacter oxydans, respectively.</title>
        <authorList>
            <person name="Li L."/>
            <person name="Cleenwerck I."/>
            <person name="De Vuyst L."/>
            <person name="Vandamme P."/>
        </authorList>
    </citation>
    <scope>NUCLEOTIDE SEQUENCE [LARGE SCALE GENOMIC DNA]</scope>
    <source>
        <strain evidence="1 2">LMG 1356</strain>
    </source>
</reference>
<sequence>MAENSHFLPFFSDFPVPGMIPAGPCRMMRLAQGAQIGRIQTPFRRFPHTFDMIDVQPVSRRPAAGNTTGRMQGQMTRPYLFPGRIVSTLAG</sequence>
<organism evidence="1 2">
    <name type="scientific">Gluconobacter albidus</name>
    <dbReference type="NCBI Taxonomy" id="318683"/>
    <lineage>
        <taxon>Bacteria</taxon>
        <taxon>Pseudomonadati</taxon>
        <taxon>Pseudomonadota</taxon>
        <taxon>Alphaproteobacteria</taxon>
        <taxon>Acetobacterales</taxon>
        <taxon>Acetobacteraceae</taxon>
        <taxon>Gluconobacter</taxon>
    </lineage>
</organism>
<name>A0AAW3QXB0_9PROT</name>
<evidence type="ECO:0000313" key="1">
    <source>
        <dbReference type="EMBL" id="KXV38234.1"/>
    </source>
</evidence>
<dbReference type="AlphaFoldDB" id="A0AAW3QXB0"/>
<proteinExistence type="predicted"/>
<comment type="caution">
    <text evidence="1">The sequence shown here is derived from an EMBL/GenBank/DDBJ whole genome shotgun (WGS) entry which is preliminary data.</text>
</comment>
<accession>A0AAW3QXB0</accession>
<protein>
    <submittedName>
        <fullName evidence="1">Uncharacterized protein</fullName>
    </submittedName>
</protein>
<evidence type="ECO:0000313" key="2">
    <source>
        <dbReference type="Proteomes" id="UP000075682"/>
    </source>
</evidence>